<evidence type="ECO:0000313" key="13">
    <source>
        <dbReference type="Proteomes" id="UP000241209"/>
    </source>
</evidence>
<dbReference type="GO" id="GO:0009435">
    <property type="term" value="P:NAD+ biosynthetic process"/>
    <property type="evidence" value="ECO:0007669"/>
    <property type="project" value="UniProtKB-UniRule"/>
</dbReference>
<comment type="catalytic activity">
    <reaction evidence="9 10">
        <text>nicotinate beta-D-ribonucleotide + ATP + H(+) = deamido-NAD(+) + diphosphate</text>
        <dbReference type="Rhea" id="RHEA:22860"/>
        <dbReference type="ChEBI" id="CHEBI:15378"/>
        <dbReference type="ChEBI" id="CHEBI:30616"/>
        <dbReference type="ChEBI" id="CHEBI:33019"/>
        <dbReference type="ChEBI" id="CHEBI:57502"/>
        <dbReference type="ChEBI" id="CHEBI:58437"/>
        <dbReference type="EC" id="2.7.7.18"/>
    </reaction>
</comment>
<comment type="pathway">
    <text evidence="2 10">Cofactor biosynthesis; NAD(+) biosynthesis; deamido-NAD(+) from nicotinate D-ribonucleotide: step 1/1.</text>
</comment>
<comment type="function">
    <text evidence="1 10">Catalyzes the reversible adenylation of nicotinate mononucleotide (NaMN) to nicotinic acid adenine dinucleotide (NaAD).</text>
</comment>
<dbReference type="GO" id="GO:0005524">
    <property type="term" value="F:ATP binding"/>
    <property type="evidence" value="ECO:0007669"/>
    <property type="project" value="UniProtKB-KW"/>
</dbReference>
<dbReference type="CDD" id="cd02165">
    <property type="entry name" value="NMNAT"/>
    <property type="match status" value="1"/>
</dbReference>
<dbReference type="EMBL" id="PZFK01000006">
    <property type="protein sequence ID" value="PTI30356.1"/>
    <property type="molecule type" value="Genomic_DNA"/>
</dbReference>
<comment type="similarity">
    <text evidence="10">Belongs to the NadD family.</text>
</comment>
<dbReference type="STRING" id="1167632.GCA_000286335_00113"/>
<keyword evidence="8 10" id="KW-0520">NAD</keyword>
<dbReference type="HAMAP" id="MF_00244">
    <property type="entry name" value="NaMN_adenylyltr"/>
    <property type="match status" value="1"/>
</dbReference>
<dbReference type="Gene3D" id="3.40.50.620">
    <property type="entry name" value="HUPs"/>
    <property type="match status" value="1"/>
</dbReference>
<dbReference type="GeneID" id="64116558"/>
<keyword evidence="7 10" id="KW-0067">ATP-binding</keyword>
<protein>
    <recommendedName>
        <fullName evidence="10">Probable nicotinate-nucleotide adenylyltransferase</fullName>
        <ecNumber evidence="10">2.7.7.18</ecNumber>
    </recommendedName>
    <alternativeName>
        <fullName evidence="10">Deamido-NAD(+) diphosphorylase</fullName>
    </alternativeName>
    <alternativeName>
        <fullName evidence="10">Deamido-NAD(+) pyrophosphorylase</fullName>
    </alternativeName>
    <alternativeName>
        <fullName evidence="10">Nicotinate mononucleotide adenylyltransferase</fullName>
        <shortName evidence="10">NaMN adenylyltransferase</shortName>
    </alternativeName>
</protein>
<dbReference type="InterPro" id="IPR005248">
    <property type="entry name" value="NadD/NMNAT"/>
</dbReference>
<dbReference type="GO" id="GO:0004515">
    <property type="term" value="F:nicotinate-nucleotide adenylyltransferase activity"/>
    <property type="evidence" value="ECO:0007669"/>
    <property type="project" value="UniProtKB-UniRule"/>
</dbReference>
<evidence type="ECO:0000256" key="1">
    <source>
        <dbReference type="ARBA" id="ARBA00002324"/>
    </source>
</evidence>
<keyword evidence="4 10" id="KW-0808">Transferase</keyword>
<sequence length="190" mass="22577">MKKLMIYGGQFNPIHIGHMLVASESYQFVQPDEFLFLPSYQSPLKEHNESYLIESERVNMLELAIKDLQFGVVDRRELNRKGTSYTFDTIKEIQSEYPEHQIYFIIGTDQYENLNKWKNIDELKEMLIFVVVNREVDRQDVHEGMLALHIARIDVSSTDIRNRCKNRQSIKMLVTPRIETYIKRGRLYEN</sequence>
<dbReference type="SUPFAM" id="SSF52374">
    <property type="entry name" value="Nucleotidylyl transferase"/>
    <property type="match status" value="1"/>
</dbReference>
<evidence type="ECO:0000256" key="8">
    <source>
        <dbReference type="ARBA" id="ARBA00023027"/>
    </source>
</evidence>
<evidence type="ECO:0000256" key="10">
    <source>
        <dbReference type="HAMAP-Rule" id="MF_00244"/>
    </source>
</evidence>
<dbReference type="RefSeq" id="WP_107536998.1">
    <property type="nucleotide sequence ID" value="NZ_BMDF01000001.1"/>
</dbReference>
<dbReference type="InterPro" id="IPR004821">
    <property type="entry name" value="Cyt_trans-like"/>
</dbReference>
<evidence type="ECO:0000256" key="4">
    <source>
        <dbReference type="ARBA" id="ARBA00022679"/>
    </source>
</evidence>
<organism evidence="12 13">
    <name type="scientific">Mammaliicoccus vitulinus</name>
    <dbReference type="NCBI Taxonomy" id="71237"/>
    <lineage>
        <taxon>Bacteria</taxon>
        <taxon>Bacillati</taxon>
        <taxon>Bacillota</taxon>
        <taxon>Bacilli</taxon>
        <taxon>Bacillales</taxon>
        <taxon>Staphylococcaceae</taxon>
        <taxon>Mammaliicoccus</taxon>
    </lineage>
</organism>
<dbReference type="Pfam" id="PF01467">
    <property type="entry name" value="CTP_transf_like"/>
    <property type="match status" value="1"/>
</dbReference>
<dbReference type="OrthoDB" id="5295945at2"/>
<dbReference type="NCBIfam" id="NF000840">
    <property type="entry name" value="PRK00071.1-3"/>
    <property type="match status" value="1"/>
</dbReference>
<evidence type="ECO:0000256" key="7">
    <source>
        <dbReference type="ARBA" id="ARBA00022840"/>
    </source>
</evidence>
<evidence type="ECO:0000313" key="12">
    <source>
        <dbReference type="EMBL" id="PTI30356.1"/>
    </source>
</evidence>
<dbReference type="Proteomes" id="UP000241209">
    <property type="component" value="Unassembled WGS sequence"/>
</dbReference>
<name>A0A2T4PV95_9STAP</name>
<dbReference type="InterPro" id="IPR014729">
    <property type="entry name" value="Rossmann-like_a/b/a_fold"/>
</dbReference>
<evidence type="ECO:0000256" key="2">
    <source>
        <dbReference type="ARBA" id="ARBA00005019"/>
    </source>
</evidence>
<dbReference type="EC" id="2.7.7.18" evidence="10"/>
<evidence type="ECO:0000259" key="11">
    <source>
        <dbReference type="Pfam" id="PF01467"/>
    </source>
</evidence>
<reference evidence="12 13" key="1">
    <citation type="journal article" date="2016" name="Front. Microbiol.">
        <title>Comprehensive Phylogenetic Analysis of Bovine Non-aureus Staphylococci Species Based on Whole-Genome Sequencing.</title>
        <authorList>
            <person name="Naushad S."/>
            <person name="Barkema H.W."/>
            <person name="Luby C."/>
            <person name="Condas L.A."/>
            <person name="Nobrega D.B."/>
            <person name="Carson D.A."/>
            <person name="De Buck J."/>
        </authorList>
    </citation>
    <scope>NUCLEOTIDE SEQUENCE [LARGE SCALE GENOMIC DNA]</scope>
    <source>
        <strain evidence="12 13">SNUC 2204</strain>
    </source>
</reference>
<dbReference type="PANTHER" id="PTHR39321">
    <property type="entry name" value="NICOTINATE-NUCLEOTIDE ADENYLYLTRANSFERASE-RELATED"/>
    <property type="match status" value="1"/>
</dbReference>
<proteinExistence type="inferred from homology"/>
<comment type="caution">
    <text evidence="12">The sequence shown here is derived from an EMBL/GenBank/DDBJ whole genome shotgun (WGS) entry which is preliminary data.</text>
</comment>
<evidence type="ECO:0000256" key="5">
    <source>
        <dbReference type="ARBA" id="ARBA00022695"/>
    </source>
</evidence>
<evidence type="ECO:0000256" key="3">
    <source>
        <dbReference type="ARBA" id="ARBA00022642"/>
    </source>
</evidence>
<keyword evidence="3 10" id="KW-0662">Pyridine nucleotide biosynthesis</keyword>
<evidence type="ECO:0000256" key="9">
    <source>
        <dbReference type="ARBA" id="ARBA00048721"/>
    </source>
</evidence>
<dbReference type="AlphaFoldDB" id="A0A2T4PV95"/>
<dbReference type="PANTHER" id="PTHR39321:SF3">
    <property type="entry name" value="PHOSPHOPANTETHEINE ADENYLYLTRANSFERASE"/>
    <property type="match status" value="1"/>
</dbReference>
<dbReference type="UniPathway" id="UPA00253">
    <property type="reaction ID" value="UER00332"/>
</dbReference>
<evidence type="ECO:0000256" key="6">
    <source>
        <dbReference type="ARBA" id="ARBA00022741"/>
    </source>
</evidence>
<keyword evidence="6 10" id="KW-0547">Nucleotide-binding</keyword>
<gene>
    <name evidence="10 12" type="primary">nadD</name>
    <name evidence="12" type="ORF">BU072_04170</name>
</gene>
<keyword evidence="5 10" id="KW-0548">Nucleotidyltransferase</keyword>
<feature type="domain" description="Cytidyltransferase-like" evidence="11">
    <location>
        <begin position="6"/>
        <end position="163"/>
    </location>
</feature>
<dbReference type="NCBIfam" id="TIGR00482">
    <property type="entry name" value="nicotinate (nicotinamide) nucleotide adenylyltransferase"/>
    <property type="match status" value="1"/>
</dbReference>
<accession>A0A2T4PV95</accession>